<evidence type="ECO:0000313" key="6">
    <source>
        <dbReference type="Proteomes" id="UP000323000"/>
    </source>
</evidence>
<feature type="repeat" description="ANK" evidence="3">
    <location>
        <begin position="112"/>
        <end position="134"/>
    </location>
</feature>
<keyword evidence="6" id="KW-1185">Reference proteome</keyword>
<accession>A0A5C7IN76</accession>
<feature type="transmembrane region" description="Helical" evidence="4">
    <location>
        <begin position="330"/>
        <end position="354"/>
    </location>
</feature>
<evidence type="ECO:0000256" key="2">
    <source>
        <dbReference type="ARBA" id="ARBA00023043"/>
    </source>
</evidence>
<dbReference type="AlphaFoldDB" id="A0A5C7IN76"/>
<sequence length="459" mass="51521">MSISDDSLPSFSSLSDAIKEDDIRSLKSILSTKPEILELAAQIWPEDPFVLAYNSKSLHVIKEIGTRKPEFARMKNQDGNTILHLACATGDDEMVRVLVRIDSKLCYVRNNLSMTPLHTAVRHGQGDVVRELISACPKSLGIRTSQMETAFHVAVKNNKCDAFKVLLEEAEKIGKENLLKKKDHQGDSVLHVAVSNELVPIVKMLVVYYSRSRTGLLELVNSKNKKGHTALDLCNMSNSSVSADWIRPILIEHGATESNTLRKSASSISRSRSSSMWLTEKREVLLVILAIFIGVVFTVSSALPTYFPKDKINVSERFQFEAVASGRLPLVFYFLVCLTVTLTISACFLTVLLYKLPFGYLLFLSGIAIFFLYILLANYIMPEFFIKLGSHDISSYRLMWILALSYIFAGTLLLLVGKYFLLGFNKFTEWLIRRLQDSNLLSSSAKVESHNQSGEIEMK</sequence>
<evidence type="ECO:0000256" key="4">
    <source>
        <dbReference type="SAM" id="Phobius"/>
    </source>
</evidence>
<evidence type="ECO:0000313" key="5">
    <source>
        <dbReference type="EMBL" id="TXG70558.1"/>
    </source>
</evidence>
<evidence type="ECO:0000256" key="1">
    <source>
        <dbReference type="ARBA" id="ARBA00022737"/>
    </source>
</evidence>
<dbReference type="PANTHER" id="PTHR24198:SF165">
    <property type="entry name" value="ANKYRIN REPEAT-CONTAINING PROTEIN-RELATED"/>
    <property type="match status" value="1"/>
</dbReference>
<evidence type="ECO:0000256" key="3">
    <source>
        <dbReference type="PROSITE-ProRule" id="PRU00023"/>
    </source>
</evidence>
<dbReference type="PROSITE" id="PS50088">
    <property type="entry name" value="ANK_REPEAT"/>
    <property type="match status" value="2"/>
</dbReference>
<feature type="transmembrane region" description="Helical" evidence="4">
    <location>
        <begin position="361"/>
        <end position="380"/>
    </location>
</feature>
<dbReference type="InterPro" id="IPR002110">
    <property type="entry name" value="Ankyrin_rpt"/>
</dbReference>
<keyword evidence="1" id="KW-0677">Repeat</keyword>
<keyword evidence="4" id="KW-0812">Transmembrane</keyword>
<gene>
    <name evidence="5" type="ORF">EZV62_005493</name>
</gene>
<dbReference type="GO" id="GO:0005737">
    <property type="term" value="C:cytoplasm"/>
    <property type="evidence" value="ECO:0007669"/>
    <property type="project" value="TreeGrafter"/>
</dbReference>
<dbReference type="EMBL" id="VAHF01000002">
    <property type="protein sequence ID" value="TXG70558.1"/>
    <property type="molecule type" value="Genomic_DNA"/>
</dbReference>
<dbReference type="Gene3D" id="1.25.40.20">
    <property type="entry name" value="Ankyrin repeat-containing domain"/>
    <property type="match status" value="1"/>
</dbReference>
<protein>
    <submittedName>
        <fullName evidence="5">Uncharacterized protein</fullName>
    </submittedName>
</protein>
<name>A0A5C7IN76_9ROSI</name>
<feature type="transmembrane region" description="Helical" evidence="4">
    <location>
        <begin position="400"/>
        <end position="424"/>
    </location>
</feature>
<organism evidence="5 6">
    <name type="scientific">Acer yangbiense</name>
    <dbReference type="NCBI Taxonomy" id="1000413"/>
    <lineage>
        <taxon>Eukaryota</taxon>
        <taxon>Viridiplantae</taxon>
        <taxon>Streptophyta</taxon>
        <taxon>Embryophyta</taxon>
        <taxon>Tracheophyta</taxon>
        <taxon>Spermatophyta</taxon>
        <taxon>Magnoliopsida</taxon>
        <taxon>eudicotyledons</taxon>
        <taxon>Gunneridae</taxon>
        <taxon>Pentapetalae</taxon>
        <taxon>rosids</taxon>
        <taxon>malvids</taxon>
        <taxon>Sapindales</taxon>
        <taxon>Sapindaceae</taxon>
        <taxon>Hippocastanoideae</taxon>
        <taxon>Acereae</taxon>
        <taxon>Acer</taxon>
    </lineage>
</organism>
<proteinExistence type="predicted"/>
<dbReference type="InterPro" id="IPR036770">
    <property type="entry name" value="Ankyrin_rpt-contain_sf"/>
</dbReference>
<dbReference type="SUPFAM" id="SSF48403">
    <property type="entry name" value="Ankyrin repeat"/>
    <property type="match status" value="1"/>
</dbReference>
<feature type="repeat" description="ANK" evidence="3">
    <location>
        <begin position="78"/>
        <end position="110"/>
    </location>
</feature>
<reference evidence="6" key="1">
    <citation type="journal article" date="2019" name="Gigascience">
        <title>De novo genome assembly of the endangered Acer yangbiense, a plant species with extremely small populations endemic to Yunnan Province, China.</title>
        <authorList>
            <person name="Yang J."/>
            <person name="Wariss H.M."/>
            <person name="Tao L."/>
            <person name="Zhang R."/>
            <person name="Yun Q."/>
            <person name="Hollingsworth P."/>
            <person name="Dao Z."/>
            <person name="Luo G."/>
            <person name="Guo H."/>
            <person name="Ma Y."/>
            <person name="Sun W."/>
        </authorList>
    </citation>
    <scope>NUCLEOTIDE SEQUENCE [LARGE SCALE GENOMIC DNA]</scope>
    <source>
        <strain evidence="6">cv. Malutang</strain>
    </source>
</reference>
<keyword evidence="4" id="KW-0472">Membrane</keyword>
<dbReference type="OrthoDB" id="850749at2759"/>
<dbReference type="PANTHER" id="PTHR24198">
    <property type="entry name" value="ANKYRIN REPEAT AND PROTEIN KINASE DOMAIN-CONTAINING PROTEIN"/>
    <property type="match status" value="1"/>
</dbReference>
<comment type="caution">
    <text evidence="5">The sequence shown here is derived from an EMBL/GenBank/DDBJ whole genome shotgun (WGS) entry which is preliminary data.</text>
</comment>
<feature type="transmembrane region" description="Helical" evidence="4">
    <location>
        <begin position="284"/>
        <end position="307"/>
    </location>
</feature>
<keyword evidence="2 3" id="KW-0040">ANK repeat</keyword>
<keyword evidence="4" id="KW-1133">Transmembrane helix</keyword>
<dbReference type="PROSITE" id="PS50297">
    <property type="entry name" value="ANK_REP_REGION"/>
    <property type="match status" value="2"/>
</dbReference>
<dbReference type="Pfam" id="PF12796">
    <property type="entry name" value="Ank_2"/>
    <property type="match status" value="2"/>
</dbReference>
<dbReference type="Proteomes" id="UP000323000">
    <property type="component" value="Chromosome 2"/>
</dbReference>
<dbReference type="SMART" id="SM00248">
    <property type="entry name" value="ANK"/>
    <property type="match status" value="4"/>
</dbReference>